<evidence type="ECO:0000313" key="3">
    <source>
        <dbReference type="EMBL" id="KAK3226388.1"/>
    </source>
</evidence>
<evidence type="ECO:0008006" key="5">
    <source>
        <dbReference type="Google" id="ProtNLM"/>
    </source>
</evidence>
<dbReference type="InterPro" id="IPR053151">
    <property type="entry name" value="RNase_H-like"/>
</dbReference>
<dbReference type="InterPro" id="IPR002156">
    <property type="entry name" value="RNaseH_domain"/>
</dbReference>
<keyword evidence="4" id="KW-1185">Reference proteome</keyword>
<organism evidence="3 4">
    <name type="scientific">Dipteronia sinensis</name>
    <dbReference type="NCBI Taxonomy" id="43782"/>
    <lineage>
        <taxon>Eukaryota</taxon>
        <taxon>Viridiplantae</taxon>
        <taxon>Streptophyta</taxon>
        <taxon>Embryophyta</taxon>
        <taxon>Tracheophyta</taxon>
        <taxon>Spermatophyta</taxon>
        <taxon>Magnoliopsida</taxon>
        <taxon>eudicotyledons</taxon>
        <taxon>Gunneridae</taxon>
        <taxon>Pentapetalae</taxon>
        <taxon>rosids</taxon>
        <taxon>malvids</taxon>
        <taxon>Sapindales</taxon>
        <taxon>Sapindaceae</taxon>
        <taxon>Hippocastanoideae</taxon>
        <taxon>Acereae</taxon>
        <taxon>Dipteronia</taxon>
    </lineage>
</organism>
<evidence type="ECO:0000259" key="1">
    <source>
        <dbReference type="Pfam" id="PF13456"/>
    </source>
</evidence>
<name>A0AAE0EFD9_9ROSI</name>
<dbReference type="Pfam" id="PF13966">
    <property type="entry name" value="zf-RVT"/>
    <property type="match status" value="1"/>
</dbReference>
<dbReference type="InterPro" id="IPR044730">
    <property type="entry name" value="RNase_H-like_dom_plant"/>
</dbReference>
<dbReference type="InterPro" id="IPR026960">
    <property type="entry name" value="RVT-Znf"/>
</dbReference>
<accession>A0AAE0EFD9</accession>
<dbReference type="GO" id="GO:0003676">
    <property type="term" value="F:nucleic acid binding"/>
    <property type="evidence" value="ECO:0007669"/>
    <property type="project" value="InterPro"/>
</dbReference>
<evidence type="ECO:0000313" key="4">
    <source>
        <dbReference type="Proteomes" id="UP001281410"/>
    </source>
</evidence>
<feature type="domain" description="Reverse transcriptase zinc-binding" evidence="2">
    <location>
        <begin position="12"/>
        <end position="77"/>
    </location>
</feature>
<dbReference type="AlphaFoldDB" id="A0AAE0EFD9"/>
<dbReference type="GO" id="GO:0004523">
    <property type="term" value="F:RNA-DNA hybrid ribonuclease activity"/>
    <property type="evidence" value="ECO:0007669"/>
    <property type="project" value="InterPro"/>
</dbReference>
<protein>
    <recommendedName>
        <fullName evidence="5">Reverse transcriptase zinc-binding domain-containing protein</fullName>
    </recommendedName>
</protein>
<dbReference type="EMBL" id="JANJYJ010000002">
    <property type="protein sequence ID" value="KAK3226388.1"/>
    <property type="molecule type" value="Genomic_DNA"/>
</dbReference>
<dbReference type="Pfam" id="PF13456">
    <property type="entry name" value="RVT_3"/>
    <property type="match status" value="1"/>
</dbReference>
<comment type="caution">
    <text evidence="3">The sequence shown here is derived from an EMBL/GenBank/DDBJ whole genome shotgun (WGS) entry which is preliminary data.</text>
</comment>
<dbReference type="CDD" id="cd06222">
    <property type="entry name" value="RNase_H_like"/>
    <property type="match status" value="1"/>
</dbReference>
<proteinExistence type="predicted"/>
<feature type="domain" description="RNase H type-1" evidence="1">
    <location>
        <begin position="140"/>
        <end position="261"/>
    </location>
</feature>
<reference evidence="3" key="1">
    <citation type="journal article" date="2023" name="Plant J.">
        <title>Genome sequences and population genomics provide insights into the demographic history, inbreeding, and mutation load of two 'living fossil' tree species of Dipteronia.</title>
        <authorList>
            <person name="Feng Y."/>
            <person name="Comes H.P."/>
            <person name="Chen J."/>
            <person name="Zhu S."/>
            <person name="Lu R."/>
            <person name="Zhang X."/>
            <person name="Li P."/>
            <person name="Qiu J."/>
            <person name="Olsen K.M."/>
            <person name="Qiu Y."/>
        </authorList>
    </citation>
    <scope>NUCLEOTIDE SEQUENCE</scope>
    <source>
        <strain evidence="3">NBL</strain>
    </source>
</reference>
<gene>
    <name evidence="3" type="ORF">Dsin_006250</name>
</gene>
<sequence length="291" mass="31946">MASCPSPSNSLNGQHWWVYLWKLALPLKIKIFIWRACHDWIPTMVNLEKRGLKVDRVFPLCKKNDESTMHALWDCQKLKYARNSFVHSGGSQSYSEVVEWSRNVVGGCQAPNAVRDRSLNFVLSKDCIWKAPELGVYKVNCNARVDVGSRRVGFGIVIRDGSGSVMASCSQITDATYNDQVAGLMAIYMGFIFSKDCGLAPPVFESDKVGAVSCVLNASSLGASYGNIIAVIAGLRSVDNGMNTRAISGLANRVAQCLASLALVKLINSFWMEDFPSCIRGMLGTDKHVYS</sequence>
<dbReference type="Proteomes" id="UP001281410">
    <property type="component" value="Unassembled WGS sequence"/>
</dbReference>
<dbReference type="PANTHER" id="PTHR47723">
    <property type="entry name" value="OS05G0353850 PROTEIN"/>
    <property type="match status" value="1"/>
</dbReference>
<dbReference type="PANTHER" id="PTHR47723:SF19">
    <property type="entry name" value="POLYNUCLEOTIDYL TRANSFERASE, RIBONUCLEASE H-LIKE SUPERFAMILY PROTEIN"/>
    <property type="match status" value="1"/>
</dbReference>
<evidence type="ECO:0000259" key="2">
    <source>
        <dbReference type="Pfam" id="PF13966"/>
    </source>
</evidence>